<accession>X1V8P5</accession>
<evidence type="ECO:0008006" key="2">
    <source>
        <dbReference type="Google" id="ProtNLM"/>
    </source>
</evidence>
<dbReference type="AlphaFoldDB" id="X1V8P5"/>
<dbReference type="Gene3D" id="2.60.120.260">
    <property type="entry name" value="Galactose-binding domain-like"/>
    <property type="match status" value="1"/>
</dbReference>
<proteinExistence type="predicted"/>
<evidence type="ECO:0000313" key="1">
    <source>
        <dbReference type="EMBL" id="GAJ09201.1"/>
    </source>
</evidence>
<gene>
    <name evidence="1" type="ORF">S12H4_43603</name>
</gene>
<name>X1V8P5_9ZZZZ</name>
<dbReference type="InterPro" id="IPR008979">
    <property type="entry name" value="Galactose-bd-like_sf"/>
</dbReference>
<sequence>TGTFAANPENINDDNTTNEAEASGVGQYAEVDFGKVVVIKRWRQFGSVGNNGSGVWKIQYWNLATEAWVDWITGISTRTLATWSTLSEVTSKLTTKIRLVCTTVEGGGWTKVKELEVIY</sequence>
<dbReference type="EMBL" id="BARW01026779">
    <property type="protein sequence ID" value="GAJ09201.1"/>
    <property type="molecule type" value="Genomic_DNA"/>
</dbReference>
<protein>
    <recommendedName>
        <fullName evidence="2">F5/8 type C domain-containing protein</fullName>
    </recommendedName>
</protein>
<organism evidence="1">
    <name type="scientific">marine sediment metagenome</name>
    <dbReference type="NCBI Taxonomy" id="412755"/>
    <lineage>
        <taxon>unclassified sequences</taxon>
        <taxon>metagenomes</taxon>
        <taxon>ecological metagenomes</taxon>
    </lineage>
</organism>
<feature type="non-terminal residue" evidence="1">
    <location>
        <position position="1"/>
    </location>
</feature>
<reference evidence="1" key="1">
    <citation type="journal article" date="2014" name="Front. Microbiol.">
        <title>High frequency of phylogenetically diverse reductive dehalogenase-homologous genes in deep subseafloor sedimentary metagenomes.</title>
        <authorList>
            <person name="Kawai M."/>
            <person name="Futagami T."/>
            <person name="Toyoda A."/>
            <person name="Takaki Y."/>
            <person name="Nishi S."/>
            <person name="Hori S."/>
            <person name="Arai W."/>
            <person name="Tsubouchi T."/>
            <person name="Morono Y."/>
            <person name="Uchiyama I."/>
            <person name="Ito T."/>
            <person name="Fujiyama A."/>
            <person name="Inagaki F."/>
            <person name="Takami H."/>
        </authorList>
    </citation>
    <scope>NUCLEOTIDE SEQUENCE</scope>
    <source>
        <strain evidence="1">Expedition CK06-06</strain>
    </source>
</reference>
<comment type="caution">
    <text evidence="1">The sequence shown here is derived from an EMBL/GenBank/DDBJ whole genome shotgun (WGS) entry which is preliminary data.</text>
</comment>
<dbReference type="SUPFAM" id="SSF49785">
    <property type="entry name" value="Galactose-binding domain-like"/>
    <property type="match status" value="1"/>
</dbReference>